<dbReference type="GO" id="GO:0003964">
    <property type="term" value="F:RNA-directed DNA polymerase activity"/>
    <property type="evidence" value="ECO:0007669"/>
    <property type="project" value="UniProtKB-KW"/>
</dbReference>
<keyword evidence="3" id="KW-0548">Nucleotidyltransferase</keyword>
<dbReference type="Proteomes" id="UP000266016">
    <property type="component" value="Unassembled WGS sequence"/>
</dbReference>
<feature type="region of interest" description="Disordered" evidence="1">
    <location>
        <begin position="1"/>
        <end position="20"/>
    </location>
</feature>
<dbReference type="CDD" id="cd01651">
    <property type="entry name" value="RT_G2_intron"/>
    <property type="match status" value="1"/>
</dbReference>
<dbReference type="EC" id="2.7.7.49" evidence="3"/>
<dbReference type="InterPro" id="IPR051083">
    <property type="entry name" value="GrpII_Intron_Splice-Mob/Def"/>
</dbReference>
<keyword evidence="3" id="KW-0808">Transferase</keyword>
<dbReference type="GO" id="GO:0003676">
    <property type="term" value="F:nucleic acid binding"/>
    <property type="evidence" value="ECO:0007669"/>
    <property type="project" value="InterPro"/>
</dbReference>
<dbReference type="InterPro" id="IPR002711">
    <property type="entry name" value="HNH"/>
</dbReference>
<reference evidence="3 4" key="1">
    <citation type="submission" date="2018-08" db="EMBL/GenBank/DDBJ databases">
        <title>Bacillus jemisoniae sp. nov., Bacillus chryseoplanitiae sp. nov., Bacillus resnikiae sp. nov., and Bacillus frankliniae sp. nov., isolated from Viking spacecraft and associated surfaces.</title>
        <authorList>
            <person name="Seuylemezian A."/>
            <person name="Vaishampayan P."/>
        </authorList>
    </citation>
    <scope>NUCLEOTIDE SEQUENCE [LARGE SCALE GENOMIC DNA]</scope>
    <source>
        <strain evidence="3 4">MA001</strain>
    </source>
</reference>
<evidence type="ECO:0000259" key="2">
    <source>
        <dbReference type="PROSITE" id="PS50878"/>
    </source>
</evidence>
<proteinExistence type="predicted"/>
<dbReference type="NCBIfam" id="TIGR04416">
    <property type="entry name" value="group_II_RT_mat"/>
    <property type="match status" value="1"/>
</dbReference>
<dbReference type="Pfam" id="PF00078">
    <property type="entry name" value="RVT_1"/>
    <property type="match status" value="1"/>
</dbReference>
<comment type="caution">
    <text evidence="3">The sequence shown here is derived from an EMBL/GenBank/DDBJ whole genome shotgun (WGS) entry which is preliminary data.</text>
</comment>
<evidence type="ECO:0000313" key="3">
    <source>
        <dbReference type="EMBL" id="RID82286.1"/>
    </source>
</evidence>
<evidence type="ECO:0000313" key="4">
    <source>
        <dbReference type="Proteomes" id="UP000266016"/>
    </source>
</evidence>
<dbReference type="PROSITE" id="PS50878">
    <property type="entry name" value="RT_POL"/>
    <property type="match status" value="1"/>
</dbReference>
<protein>
    <submittedName>
        <fullName evidence="3">Group II intron reverse transcriptase/maturase</fullName>
        <ecNumber evidence="3">2.7.7.49</ecNumber>
    </submittedName>
</protein>
<name>A0A398B3C0_9BACI</name>
<dbReference type="GO" id="GO:0008270">
    <property type="term" value="F:zinc ion binding"/>
    <property type="evidence" value="ECO:0007669"/>
    <property type="project" value="InterPro"/>
</dbReference>
<dbReference type="PANTHER" id="PTHR34047:SF8">
    <property type="entry name" value="PROTEIN YKFC"/>
    <property type="match status" value="1"/>
</dbReference>
<dbReference type="AlphaFoldDB" id="A0A398B3C0"/>
<dbReference type="SUPFAM" id="SSF56672">
    <property type="entry name" value="DNA/RNA polymerases"/>
    <property type="match status" value="1"/>
</dbReference>
<dbReference type="InterPro" id="IPR000477">
    <property type="entry name" value="RT_dom"/>
</dbReference>
<dbReference type="InterPro" id="IPR030931">
    <property type="entry name" value="Group_II_RT_mat"/>
</dbReference>
<accession>A0A398B3C0</accession>
<gene>
    <name evidence="3" type="primary">ltrA</name>
    <name evidence="3" type="ORF">D1953_18520</name>
</gene>
<organism evidence="3 4">
    <name type="scientific">Peribacillus asahii</name>
    <dbReference type="NCBI Taxonomy" id="228899"/>
    <lineage>
        <taxon>Bacteria</taxon>
        <taxon>Bacillati</taxon>
        <taxon>Bacillota</taxon>
        <taxon>Bacilli</taxon>
        <taxon>Bacillales</taxon>
        <taxon>Bacillaceae</taxon>
        <taxon>Peribacillus</taxon>
    </lineage>
</organism>
<dbReference type="InterPro" id="IPR043502">
    <property type="entry name" value="DNA/RNA_pol_sf"/>
</dbReference>
<dbReference type="GO" id="GO:0004519">
    <property type="term" value="F:endonuclease activity"/>
    <property type="evidence" value="ECO:0007669"/>
    <property type="project" value="InterPro"/>
</dbReference>
<keyword evidence="4" id="KW-1185">Reference proteome</keyword>
<dbReference type="SMART" id="SM00507">
    <property type="entry name" value="HNHc"/>
    <property type="match status" value="1"/>
</dbReference>
<evidence type="ECO:0000256" key="1">
    <source>
        <dbReference type="SAM" id="MobiDB-lite"/>
    </source>
</evidence>
<feature type="domain" description="Reverse transcriptase" evidence="2">
    <location>
        <begin position="37"/>
        <end position="292"/>
    </location>
</feature>
<dbReference type="Pfam" id="PF01844">
    <property type="entry name" value="HNH"/>
    <property type="match status" value="1"/>
</dbReference>
<keyword evidence="3" id="KW-0695">RNA-directed DNA polymerase</keyword>
<dbReference type="PANTHER" id="PTHR34047">
    <property type="entry name" value="NUCLEAR INTRON MATURASE 1, MITOCHONDRIAL-RELATED"/>
    <property type="match status" value="1"/>
</dbReference>
<feature type="compositionally biased region" description="Basic residues" evidence="1">
    <location>
        <begin position="1"/>
        <end position="11"/>
    </location>
</feature>
<sequence>MTAIHKIKGNKGSRTPGSDGEIMQKHILEVGYDVVIQRVQKLLDDYKPKPVRRKMIEKLGKKEKRPLGIPTIIDRVVQQCVKQIIEPILEAQFFNHSYGFRPMREAKHAIARTTHMTQSTGYKWVIEGDISKFFDEVNHSILVKKLWNMGIRDQRVLMIIKKMLKAGIMNEIHKNEIGTPQGGIISPLLANAYLHKLDEWIVREWEQKRTKREYSERGNKLKSLQRTNLKPAYFVRYADDWVLITNTKANAEKWKRRISKYLGTNLKLRLSDEKTLITNMKQKGIKFLGFEMKLIPDKKARKKVISRIKPDESKLKLKLKKLYKEAFKLRYSTSTEWLINDILNYNSMVRGIINYYQTATWVNIVMNKYNYNLDRKVYFSLEKSRRLSVEWFPANEVDNLHSVHKNYTTKIPTIKYKGLKIGVTSLLFCKWDMAYNKRQEETPYTFKGRQLYDKRTKTKNPLARADGILSKQYARYIAKGMTEPIYNFEFVLNRAYALNRDKCKCNVCGEVLNSENLETHHKRPYLPLDKINKVDNLISLCMRCHNLIHSELDINLGTKETKKILLYREKLRPLT</sequence>
<dbReference type="InterPro" id="IPR003615">
    <property type="entry name" value="HNH_nuc"/>
</dbReference>
<dbReference type="CDD" id="cd00085">
    <property type="entry name" value="HNHc"/>
    <property type="match status" value="1"/>
</dbReference>
<dbReference type="EMBL" id="QWVS01000051">
    <property type="protein sequence ID" value="RID82286.1"/>
    <property type="molecule type" value="Genomic_DNA"/>
</dbReference>
<dbReference type="Gene3D" id="1.10.30.50">
    <property type="match status" value="1"/>
</dbReference>